<proteinExistence type="predicted"/>
<organism evidence="1 2">
    <name type="scientific">Vitis vinifera</name>
    <name type="common">Grape</name>
    <dbReference type="NCBI Taxonomy" id="29760"/>
    <lineage>
        <taxon>Eukaryota</taxon>
        <taxon>Viridiplantae</taxon>
        <taxon>Streptophyta</taxon>
        <taxon>Embryophyta</taxon>
        <taxon>Tracheophyta</taxon>
        <taxon>Spermatophyta</taxon>
        <taxon>Magnoliopsida</taxon>
        <taxon>eudicotyledons</taxon>
        <taxon>Gunneridae</taxon>
        <taxon>Pentapetalae</taxon>
        <taxon>rosids</taxon>
        <taxon>Vitales</taxon>
        <taxon>Vitaceae</taxon>
        <taxon>Viteae</taxon>
        <taxon>Vitis</taxon>
    </lineage>
</organism>
<dbReference type="HOGENOM" id="CLU_3401446_0_0_1"/>
<feature type="non-terminal residue" evidence="1">
    <location>
        <position position="1"/>
    </location>
</feature>
<reference evidence="2" key="1">
    <citation type="journal article" date="2007" name="Nature">
        <title>The grapevine genome sequence suggests ancestral hexaploidization in major angiosperm phyla.</title>
        <authorList>
            <consortium name="The French-Italian Public Consortium for Grapevine Genome Characterization."/>
            <person name="Jaillon O."/>
            <person name="Aury J.-M."/>
            <person name="Noel B."/>
            <person name="Policriti A."/>
            <person name="Clepet C."/>
            <person name="Casagrande A."/>
            <person name="Choisne N."/>
            <person name="Aubourg S."/>
            <person name="Vitulo N."/>
            <person name="Jubin C."/>
            <person name="Vezzi A."/>
            <person name="Legeai F."/>
            <person name="Hugueney P."/>
            <person name="Dasilva C."/>
            <person name="Horner D."/>
            <person name="Mica E."/>
            <person name="Jublot D."/>
            <person name="Poulain J."/>
            <person name="Bruyere C."/>
            <person name="Billault A."/>
            <person name="Segurens B."/>
            <person name="Gouyvenoux M."/>
            <person name="Ugarte E."/>
            <person name="Cattonaro F."/>
            <person name="Anthouard V."/>
            <person name="Vico V."/>
            <person name="Del Fabbro C."/>
            <person name="Alaux M."/>
            <person name="Di Gaspero G."/>
            <person name="Dumas V."/>
            <person name="Felice N."/>
            <person name="Paillard S."/>
            <person name="Juman I."/>
            <person name="Moroldo M."/>
            <person name="Scalabrin S."/>
            <person name="Canaguier A."/>
            <person name="Le Clainche I."/>
            <person name="Malacrida G."/>
            <person name="Durand E."/>
            <person name="Pesole G."/>
            <person name="Laucou V."/>
            <person name="Chatelet P."/>
            <person name="Merdinoglu D."/>
            <person name="Delledonne M."/>
            <person name="Pezzotti M."/>
            <person name="Lecharny A."/>
            <person name="Scarpelli C."/>
            <person name="Artiguenave F."/>
            <person name="Pe M.E."/>
            <person name="Valle G."/>
            <person name="Morgante M."/>
            <person name="Caboche M."/>
            <person name="Adam-Blondon A.-F."/>
            <person name="Weissenbach J."/>
            <person name="Quetier F."/>
            <person name="Wincker P."/>
        </authorList>
    </citation>
    <scope>NUCLEOTIDE SEQUENCE [LARGE SCALE GENOMIC DNA]</scope>
    <source>
        <strain evidence="2">cv. Pinot noir / PN40024</strain>
    </source>
</reference>
<gene>
    <name evidence="1" type="ORF">VIT_00s0706g00010</name>
</gene>
<protein>
    <submittedName>
        <fullName evidence="1">Uncharacterized protein</fullName>
    </submittedName>
</protein>
<name>F6H8A9_VITVI</name>
<evidence type="ECO:0000313" key="1">
    <source>
        <dbReference type="EMBL" id="CCB48452.1"/>
    </source>
</evidence>
<dbReference type="AlphaFoldDB" id="F6H8A9"/>
<dbReference type="Proteomes" id="UP000009183">
    <property type="component" value="Unassembled WGS sequence, unordered"/>
</dbReference>
<dbReference type="InParanoid" id="F6H8A9"/>
<accession>F6H8A9</accession>
<evidence type="ECO:0000313" key="2">
    <source>
        <dbReference type="Proteomes" id="UP000009183"/>
    </source>
</evidence>
<keyword evidence="2" id="KW-1185">Reference proteome</keyword>
<dbReference type="EMBL" id="FN595302">
    <property type="protein sequence ID" value="CCB48452.1"/>
    <property type="molecule type" value="Genomic_DNA"/>
</dbReference>
<dbReference type="PaxDb" id="29760-VIT_00s0706g00010.t01"/>
<sequence length="31" mass="3501">GRQPSYSCSNRTRHCLYTEFALSAILSAHCQ</sequence>
<feature type="non-terminal residue" evidence="1">
    <location>
        <position position="31"/>
    </location>
</feature>